<evidence type="ECO:0000313" key="2">
    <source>
        <dbReference type="Proteomes" id="UP000581135"/>
    </source>
</evidence>
<gene>
    <name evidence="1" type="ORF">FHR98_003309</name>
</gene>
<keyword evidence="1" id="KW-0031">Aminopeptidase</keyword>
<evidence type="ECO:0000313" key="1">
    <source>
        <dbReference type="EMBL" id="MBB3066992.1"/>
    </source>
</evidence>
<sequence>MTPGPELRIAADTLVVDYMNVDAGEEVLITVDTMTDPDAAAAVFASVLAAGAKPAMVQVPQVPFQGGLADRYLPEILTGAVEKATVWIDLTFPYLAGSGLHDHAMKSNSVRYLLAGDIGSGGIRRLFGDVDLDRFQRAFDVYNKILCTEEGAEIRVTNPLGTDVTFRLGKAAYEKPRRATKPGTYLVPGSCTIFPEIETVKGRIVAEAGFHEYFTAFASPLIIDVDGRIASVTGGGWDRGVLDRSLRRAGGGDYGYVIHFTFALHPAARFTGASFIEDSRVHGMNAVGLGLPWWVPGGGENHPDVVVSEQSIYLNGVLLIRDGIAIAPQTLVDAQRLLCRKAGGVENESAGSTIKGVS</sequence>
<dbReference type="Proteomes" id="UP000581135">
    <property type="component" value="Unassembled WGS sequence"/>
</dbReference>
<proteinExistence type="predicted"/>
<comment type="caution">
    <text evidence="1">The sequence shown here is derived from an EMBL/GenBank/DDBJ whole genome shotgun (WGS) entry which is preliminary data.</text>
</comment>
<dbReference type="Pfam" id="PF26233">
    <property type="entry name" value="NicX"/>
    <property type="match status" value="1"/>
</dbReference>
<reference evidence="1 2" key="1">
    <citation type="submission" date="2020-08" db="EMBL/GenBank/DDBJ databases">
        <title>Genomic Encyclopedia of Type Strains, Phase III (KMG-III): the genomes of soil and plant-associated and newly described type strains.</title>
        <authorList>
            <person name="Whitman W."/>
        </authorList>
    </citation>
    <scope>NUCLEOTIDE SEQUENCE [LARGE SCALE GENOMIC DNA]</scope>
    <source>
        <strain evidence="1 2">CECT 8803</strain>
    </source>
</reference>
<dbReference type="SUPFAM" id="SSF144052">
    <property type="entry name" value="Thermophilic metalloprotease-like"/>
    <property type="match status" value="1"/>
</dbReference>
<name>A0A839SWW4_9PROT</name>
<dbReference type="GO" id="GO:0004177">
    <property type="term" value="F:aminopeptidase activity"/>
    <property type="evidence" value="ECO:0007669"/>
    <property type="project" value="UniProtKB-KW"/>
</dbReference>
<keyword evidence="1" id="KW-0645">Protease</keyword>
<dbReference type="EMBL" id="JACHXA010000013">
    <property type="protein sequence ID" value="MBB3066992.1"/>
    <property type="molecule type" value="Genomic_DNA"/>
</dbReference>
<accession>A0A839SWW4</accession>
<protein>
    <submittedName>
        <fullName evidence="1">Leucyl aminopeptidase (Aminopeptidase T)</fullName>
    </submittedName>
</protein>
<keyword evidence="1" id="KW-0378">Hydrolase</keyword>
<organism evidence="1 2">
    <name type="scientific">Limibacillus halophilus</name>
    <dbReference type="NCBI Taxonomy" id="1579333"/>
    <lineage>
        <taxon>Bacteria</taxon>
        <taxon>Pseudomonadati</taxon>
        <taxon>Pseudomonadota</taxon>
        <taxon>Alphaproteobacteria</taxon>
        <taxon>Rhodospirillales</taxon>
        <taxon>Rhodovibrionaceae</taxon>
        <taxon>Limibacillus</taxon>
    </lineage>
</organism>
<dbReference type="InterPro" id="IPR058739">
    <property type="entry name" value="NicX"/>
</dbReference>
<keyword evidence="2" id="KW-1185">Reference proteome</keyword>
<dbReference type="AlphaFoldDB" id="A0A839SWW4"/>
<dbReference type="RefSeq" id="WP_183417819.1">
    <property type="nucleotide sequence ID" value="NZ_JACHXA010000013.1"/>
</dbReference>